<keyword evidence="4" id="KW-0597">Phosphoprotein</keyword>
<name>A0A917TGA2_9BACI</name>
<comment type="caution">
    <text evidence="8">The sequence shown here is derived from an EMBL/GenBank/DDBJ whole genome shotgun (WGS) entry which is preliminary data.</text>
</comment>
<comment type="function">
    <text evidence="1">In the phosphorylated form it could act as an anti-anti-sigma factor that counteracts SpoIIAB and thus releases sigma f from inhibition.</text>
</comment>
<dbReference type="AlphaFoldDB" id="A0A917TGA2"/>
<keyword evidence="9" id="KW-1185">Reference proteome</keyword>
<accession>A0A917TGA2</accession>
<gene>
    <name evidence="8" type="primary">spoIIAA</name>
    <name evidence="8" type="ORF">GCM10011351_05350</name>
</gene>
<comment type="similarity">
    <text evidence="2 6">Belongs to the anti-sigma-factor antagonist family.</text>
</comment>
<dbReference type="Pfam" id="PF01740">
    <property type="entry name" value="STAS"/>
    <property type="match status" value="1"/>
</dbReference>
<evidence type="ECO:0000256" key="5">
    <source>
        <dbReference type="ARBA" id="ARBA00022969"/>
    </source>
</evidence>
<protein>
    <recommendedName>
        <fullName evidence="3 6">Anti-sigma F factor antagonist</fullName>
    </recommendedName>
    <alternativeName>
        <fullName evidence="6">Stage II sporulation protein</fullName>
    </alternativeName>
</protein>
<dbReference type="PROSITE" id="PS50801">
    <property type="entry name" value="STAS"/>
    <property type="match status" value="1"/>
</dbReference>
<dbReference type="InterPro" id="IPR002645">
    <property type="entry name" value="STAS_dom"/>
</dbReference>
<dbReference type="NCBIfam" id="TIGR02886">
    <property type="entry name" value="spore_II_AA"/>
    <property type="match status" value="1"/>
</dbReference>
<dbReference type="PANTHER" id="PTHR33495:SF2">
    <property type="entry name" value="ANTI-SIGMA FACTOR ANTAGONIST TM_1081-RELATED"/>
    <property type="match status" value="1"/>
</dbReference>
<reference evidence="8" key="2">
    <citation type="submission" date="2020-09" db="EMBL/GenBank/DDBJ databases">
        <authorList>
            <person name="Sun Q."/>
            <person name="Zhou Y."/>
        </authorList>
    </citation>
    <scope>NUCLEOTIDE SEQUENCE</scope>
    <source>
        <strain evidence="8">CGMCC 1.6333</strain>
    </source>
</reference>
<evidence type="ECO:0000256" key="6">
    <source>
        <dbReference type="RuleBase" id="RU003749"/>
    </source>
</evidence>
<dbReference type="EMBL" id="BMLG01000001">
    <property type="protein sequence ID" value="GGM22404.1"/>
    <property type="molecule type" value="Genomic_DNA"/>
</dbReference>
<dbReference type="GO" id="GO:0043856">
    <property type="term" value="F:anti-sigma factor antagonist activity"/>
    <property type="evidence" value="ECO:0007669"/>
    <property type="project" value="InterPro"/>
</dbReference>
<organism evidence="8 9">
    <name type="scientific">Paraliobacillus quinghaiensis</name>
    <dbReference type="NCBI Taxonomy" id="470815"/>
    <lineage>
        <taxon>Bacteria</taxon>
        <taxon>Bacillati</taxon>
        <taxon>Bacillota</taxon>
        <taxon>Bacilli</taxon>
        <taxon>Bacillales</taxon>
        <taxon>Bacillaceae</taxon>
        <taxon>Paraliobacillus</taxon>
    </lineage>
</organism>
<dbReference type="NCBIfam" id="TIGR00377">
    <property type="entry name" value="ant_ant_sig"/>
    <property type="match status" value="1"/>
</dbReference>
<sequence>MSLLVDWNTKEKVLLVRMSGELDHHEAEMFKNEWKTKINEKQVKHVILNLEQLTFMDSSGLGVILGRYKEVKQLGGEMVVCSISPAVKRLFELSGLFKIIRFEENEAFALQSLGVAS</sequence>
<dbReference type="GO" id="GO:0045152">
    <property type="term" value="F:antisigma factor binding"/>
    <property type="evidence" value="ECO:0007669"/>
    <property type="project" value="InterPro"/>
</dbReference>
<proteinExistence type="inferred from homology"/>
<dbReference type="GO" id="GO:0030435">
    <property type="term" value="P:sporulation resulting in formation of a cellular spore"/>
    <property type="evidence" value="ECO:0007669"/>
    <property type="project" value="UniProtKB-KW"/>
</dbReference>
<dbReference type="RefSeq" id="WP_117152032.1">
    <property type="nucleotide sequence ID" value="NZ_BMLG01000001.1"/>
</dbReference>
<evidence type="ECO:0000256" key="2">
    <source>
        <dbReference type="ARBA" id="ARBA00009013"/>
    </source>
</evidence>
<evidence type="ECO:0000256" key="3">
    <source>
        <dbReference type="ARBA" id="ARBA00020784"/>
    </source>
</evidence>
<evidence type="ECO:0000256" key="4">
    <source>
        <dbReference type="ARBA" id="ARBA00022553"/>
    </source>
</evidence>
<reference evidence="8" key="1">
    <citation type="journal article" date="2014" name="Int. J. Syst. Evol. Microbiol.">
        <title>Complete genome sequence of Corynebacterium casei LMG S-19264T (=DSM 44701T), isolated from a smear-ripened cheese.</title>
        <authorList>
            <consortium name="US DOE Joint Genome Institute (JGI-PGF)"/>
            <person name="Walter F."/>
            <person name="Albersmeier A."/>
            <person name="Kalinowski J."/>
            <person name="Ruckert C."/>
        </authorList>
    </citation>
    <scope>NUCLEOTIDE SEQUENCE</scope>
    <source>
        <strain evidence="8">CGMCC 1.6333</strain>
    </source>
</reference>
<keyword evidence="5" id="KW-0749">Sporulation</keyword>
<dbReference type="Proteomes" id="UP000618460">
    <property type="component" value="Unassembled WGS sequence"/>
</dbReference>
<evidence type="ECO:0000313" key="8">
    <source>
        <dbReference type="EMBL" id="GGM22404.1"/>
    </source>
</evidence>
<dbReference type="InterPro" id="IPR036513">
    <property type="entry name" value="STAS_dom_sf"/>
</dbReference>
<evidence type="ECO:0000313" key="9">
    <source>
        <dbReference type="Proteomes" id="UP000618460"/>
    </source>
</evidence>
<feature type="domain" description="STAS" evidence="7">
    <location>
        <begin position="3"/>
        <end position="113"/>
    </location>
</feature>
<evidence type="ECO:0000256" key="1">
    <source>
        <dbReference type="ARBA" id="ARBA00001976"/>
    </source>
</evidence>
<dbReference type="PANTHER" id="PTHR33495">
    <property type="entry name" value="ANTI-SIGMA FACTOR ANTAGONIST TM_1081-RELATED-RELATED"/>
    <property type="match status" value="1"/>
</dbReference>
<dbReference type="Gene3D" id="3.30.750.24">
    <property type="entry name" value="STAS domain"/>
    <property type="match status" value="1"/>
</dbReference>
<dbReference type="SUPFAM" id="SSF52091">
    <property type="entry name" value="SpoIIaa-like"/>
    <property type="match status" value="1"/>
</dbReference>
<dbReference type="OrthoDB" id="9796601at2"/>
<dbReference type="InterPro" id="IPR003658">
    <property type="entry name" value="Anti-sigma_ant"/>
</dbReference>
<dbReference type="InterPro" id="IPR014237">
    <property type="entry name" value="Anti-sigma_F_ant"/>
</dbReference>
<evidence type="ECO:0000259" key="7">
    <source>
        <dbReference type="PROSITE" id="PS50801"/>
    </source>
</evidence>